<protein>
    <submittedName>
        <fullName evidence="2">Nucleoside triphosphate pyrophosphohydrolase</fullName>
        <ecNumber evidence="2">3.6.1.8</ecNumber>
    </submittedName>
</protein>
<dbReference type="NCBIfam" id="TIGR00444">
    <property type="entry name" value="mazG"/>
    <property type="match status" value="1"/>
</dbReference>
<dbReference type="SUPFAM" id="SSF101386">
    <property type="entry name" value="all-alpha NTP pyrophosphatases"/>
    <property type="match status" value="2"/>
</dbReference>
<dbReference type="EMBL" id="NNSR01000072">
    <property type="protein sequence ID" value="PKD27244.1"/>
    <property type="molecule type" value="Genomic_DNA"/>
</dbReference>
<comment type="caution">
    <text evidence="2">The sequence shown here is derived from an EMBL/GenBank/DDBJ whole genome shotgun (WGS) entry which is preliminary data.</text>
</comment>
<keyword evidence="3" id="KW-1185">Reference proteome</keyword>
<dbReference type="EC" id="3.6.1.8" evidence="2"/>
<dbReference type="GO" id="GO:0046047">
    <property type="term" value="P:TTP catabolic process"/>
    <property type="evidence" value="ECO:0007669"/>
    <property type="project" value="TreeGrafter"/>
</dbReference>
<feature type="domain" description="NTP pyrophosphohydrolase MazG-like" evidence="1">
    <location>
        <begin position="172"/>
        <end position="230"/>
    </location>
</feature>
<name>A0A2N0UJS8_9FIRM</name>
<dbReference type="GO" id="GO:0006203">
    <property type="term" value="P:dGTP catabolic process"/>
    <property type="evidence" value="ECO:0007669"/>
    <property type="project" value="TreeGrafter"/>
</dbReference>
<dbReference type="AlphaFoldDB" id="A0A2N0UJS8"/>
<organism evidence="2 3">
    <name type="scientific">Ruminococcus bromii</name>
    <dbReference type="NCBI Taxonomy" id="40518"/>
    <lineage>
        <taxon>Bacteria</taxon>
        <taxon>Bacillati</taxon>
        <taxon>Bacillota</taxon>
        <taxon>Clostridia</taxon>
        <taxon>Eubacteriales</taxon>
        <taxon>Oscillospiraceae</taxon>
        <taxon>Ruminococcus</taxon>
    </lineage>
</organism>
<dbReference type="InterPro" id="IPR011551">
    <property type="entry name" value="NTP_PyrPHydrolase_MazG"/>
</dbReference>
<dbReference type="InterPro" id="IPR048015">
    <property type="entry name" value="NTP-PPase_MazG-like_N"/>
</dbReference>
<reference evidence="2" key="1">
    <citation type="journal article" date="2018" name="Environ. Microbiol.">
        <title>Sporulation capability and amylosome conservation among diverse human colonic and rumen isolates of the keystone starch-degrader Ruminococcus bromii.</title>
        <authorList>
            <person name="Mukhopadhya I."/>
            <person name="Morais S."/>
            <person name="Laverde-Gomez J."/>
            <person name="Sheridan P.O."/>
            <person name="Walker A.W."/>
            <person name="Kelly W."/>
            <person name="Klieve A.V."/>
            <person name="Ouwerkerk D."/>
            <person name="Duncan S.H."/>
            <person name="Louis P."/>
            <person name="Koropatkin N."/>
            <person name="Cockburn D."/>
            <person name="Kibler R."/>
            <person name="Cooper P.J."/>
            <person name="Sandoval C."/>
            <person name="Crost E."/>
            <person name="Juge N."/>
            <person name="Bayer E.A."/>
            <person name="Flint H.J."/>
        </authorList>
    </citation>
    <scope>NUCLEOTIDE SEQUENCE [LARGE SCALE GENOMIC DNA]</scope>
    <source>
        <strain evidence="2">ATCC 27255</strain>
    </source>
</reference>
<dbReference type="CDD" id="cd11529">
    <property type="entry name" value="NTP-PPase_MazG_Cterm"/>
    <property type="match status" value="1"/>
</dbReference>
<evidence type="ECO:0000313" key="2">
    <source>
        <dbReference type="EMBL" id="PKD27244.1"/>
    </source>
</evidence>
<dbReference type="NCBIfam" id="NF007113">
    <property type="entry name" value="PRK09562.1"/>
    <property type="match status" value="1"/>
</dbReference>
<dbReference type="Proteomes" id="UP000233425">
    <property type="component" value="Unassembled WGS sequence"/>
</dbReference>
<dbReference type="InterPro" id="IPR004518">
    <property type="entry name" value="MazG-like_dom"/>
</dbReference>
<dbReference type="GO" id="GO:0046081">
    <property type="term" value="P:dUTP catabolic process"/>
    <property type="evidence" value="ECO:0007669"/>
    <property type="project" value="TreeGrafter"/>
</dbReference>
<accession>A0A2N0UJS8</accession>
<dbReference type="GO" id="GO:0046061">
    <property type="term" value="P:dATP catabolic process"/>
    <property type="evidence" value="ECO:0007669"/>
    <property type="project" value="TreeGrafter"/>
</dbReference>
<dbReference type="CDD" id="cd11528">
    <property type="entry name" value="NTP-PPase_MazG_Nterm"/>
    <property type="match status" value="1"/>
</dbReference>
<dbReference type="FunFam" id="1.10.287.1080:FF:000003">
    <property type="entry name" value="Nucleoside triphosphate pyrophosphohydrolase"/>
    <property type="match status" value="1"/>
</dbReference>
<proteinExistence type="predicted"/>
<gene>
    <name evidence="2" type="primary">mazG</name>
    <name evidence="2" type="ORF">RBATCC27255_01633</name>
</gene>
<dbReference type="PANTHER" id="PTHR30522:SF0">
    <property type="entry name" value="NUCLEOSIDE TRIPHOSPHATE PYROPHOSPHOHYDROLASE"/>
    <property type="match status" value="1"/>
</dbReference>
<evidence type="ECO:0000313" key="3">
    <source>
        <dbReference type="Proteomes" id="UP000233425"/>
    </source>
</evidence>
<dbReference type="Pfam" id="PF03819">
    <property type="entry name" value="MazG"/>
    <property type="match status" value="2"/>
</dbReference>
<dbReference type="FunFam" id="1.10.287.1080:FF:000001">
    <property type="entry name" value="Nucleoside triphosphate pyrophosphohydrolase"/>
    <property type="match status" value="1"/>
</dbReference>
<dbReference type="Gene3D" id="1.10.287.1080">
    <property type="entry name" value="MazG-like"/>
    <property type="match status" value="2"/>
</dbReference>
<dbReference type="GO" id="GO:0047693">
    <property type="term" value="F:ATP diphosphatase activity"/>
    <property type="evidence" value="ECO:0007669"/>
    <property type="project" value="UniProtKB-EC"/>
</dbReference>
<dbReference type="PANTHER" id="PTHR30522">
    <property type="entry name" value="NUCLEOSIDE TRIPHOSPHATE PYROPHOSPHOHYDROLASE"/>
    <property type="match status" value="1"/>
</dbReference>
<sequence>MNFTEKENYNFNDLVEIVKVLRAPDGCPWDREQTHKSIRSNFIEETYEAVEAIDTDDLDLLKEELGDVLLQVALHAEIESEQGTFDINDVCDGICKKLIIRHPHVFADVKADTTEKVLKNWDAIKMKTKSQKTQTQAILSVSKALPSLMRSTKIQQKAAKVGFDWENVDGALDKLFEECEELKTAVENKDKENQREELGDVLFSAVNVARFLDIDSEHALYDACDKFTDRFSSVERLANERGIDMKTASLSVLNSLWDEVKLSKN</sequence>
<dbReference type="GO" id="GO:0046052">
    <property type="term" value="P:UTP catabolic process"/>
    <property type="evidence" value="ECO:0007669"/>
    <property type="project" value="TreeGrafter"/>
</dbReference>
<feature type="domain" description="NTP pyrophosphohydrolase MazG-like" evidence="1">
    <location>
        <begin position="33"/>
        <end position="106"/>
    </location>
</feature>
<dbReference type="InterPro" id="IPR048011">
    <property type="entry name" value="NTP-PPase_MazG-like_C"/>
</dbReference>
<keyword evidence="2" id="KW-0378">Hydrolase</keyword>
<dbReference type="GO" id="GO:0046076">
    <property type="term" value="P:dTTP catabolic process"/>
    <property type="evidence" value="ECO:0007669"/>
    <property type="project" value="TreeGrafter"/>
</dbReference>
<evidence type="ECO:0000259" key="1">
    <source>
        <dbReference type="Pfam" id="PF03819"/>
    </source>
</evidence>
<dbReference type="GO" id="GO:0006950">
    <property type="term" value="P:response to stress"/>
    <property type="evidence" value="ECO:0007669"/>
    <property type="project" value="UniProtKB-ARBA"/>
</dbReference>
<dbReference type="RefSeq" id="WP_101029564.1">
    <property type="nucleotide sequence ID" value="NZ_CABMMZ010000072.1"/>
</dbReference>